<evidence type="ECO:0008006" key="16">
    <source>
        <dbReference type="Google" id="ProtNLM"/>
    </source>
</evidence>
<evidence type="ECO:0000256" key="3">
    <source>
        <dbReference type="ARBA" id="ARBA00022448"/>
    </source>
</evidence>
<comment type="catalytic activity">
    <reaction evidence="12">
        <text>K(+)(in) = K(+)(out)</text>
        <dbReference type="Rhea" id="RHEA:29463"/>
        <dbReference type="ChEBI" id="CHEBI:29103"/>
    </reaction>
</comment>
<comment type="subcellular location">
    <subcellularLocation>
        <location evidence="1">Membrane</location>
        <topology evidence="1">Multi-pass membrane protein</topology>
    </subcellularLocation>
</comment>
<evidence type="ECO:0000256" key="5">
    <source>
        <dbReference type="ARBA" id="ARBA00022692"/>
    </source>
</evidence>
<evidence type="ECO:0000256" key="13">
    <source>
        <dbReference type="SAM" id="Phobius"/>
    </source>
</evidence>
<dbReference type="GO" id="GO:0005267">
    <property type="term" value="F:potassium channel activity"/>
    <property type="evidence" value="ECO:0007669"/>
    <property type="project" value="UniProtKB-KW"/>
</dbReference>
<evidence type="ECO:0000256" key="4">
    <source>
        <dbReference type="ARBA" id="ARBA00022538"/>
    </source>
</evidence>
<dbReference type="Pfam" id="PF06736">
    <property type="entry name" value="TMEM175"/>
    <property type="match status" value="1"/>
</dbReference>
<evidence type="ECO:0000256" key="8">
    <source>
        <dbReference type="ARBA" id="ARBA00022989"/>
    </source>
</evidence>
<keyword evidence="7" id="KW-0630">Potassium</keyword>
<gene>
    <name evidence="14" type="ORF">Hs20B_05430</name>
</gene>
<proteinExistence type="inferred from homology"/>
<evidence type="ECO:0000256" key="7">
    <source>
        <dbReference type="ARBA" id="ARBA00022958"/>
    </source>
</evidence>
<dbReference type="InterPro" id="IPR010617">
    <property type="entry name" value="TMEM175-like"/>
</dbReference>
<dbReference type="Proteomes" id="UP000475928">
    <property type="component" value="Unassembled WGS sequence"/>
</dbReference>
<protein>
    <recommendedName>
        <fullName evidence="16">DUF1211 domain-containing membrane protein</fullName>
    </recommendedName>
</protein>
<keyword evidence="10 13" id="KW-0472">Membrane</keyword>
<feature type="transmembrane region" description="Helical" evidence="13">
    <location>
        <begin position="7"/>
        <end position="25"/>
    </location>
</feature>
<reference evidence="14 15" key="1">
    <citation type="submission" date="2020-02" db="EMBL/GenBank/DDBJ databases">
        <title>Draft genome sequence of Lactococcus sp. Hs20B0-1.</title>
        <authorList>
            <person name="Noda S."/>
            <person name="Yuki M."/>
            <person name="Ohkuma M."/>
        </authorList>
    </citation>
    <scope>NUCLEOTIDE SEQUENCE [LARGE SCALE GENOMIC DNA]</scope>
    <source>
        <strain evidence="14 15">Hs20B0-1</strain>
    </source>
</reference>
<keyword evidence="15" id="KW-1185">Reference proteome</keyword>
<name>A0A6A0B606_9LACT</name>
<feature type="transmembrane region" description="Helical" evidence="13">
    <location>
        <begin position="144"/>
        <end position="162"/>
    </location>
</feature>
<dbReference type="GO" id="GO:0015252">
    <property type="term" value="F:proton channel activity"/>
    <property type="evidence" value="ECO:0007669"/>
    <property type="project" value="InterPro"/>
</dbReference>
<feature type="transmembrane region" description="Helical" evidence="13">
    <location>
        <begin position="106"/>
        <end position="123"/>
    </location>
</feature>
<feature type="transmembrane region" description="Helical" evidence="13">
    <location>
        <begin position="168"/>
        <end position="186"/>
    </location>
</feature>
<comment type="caution">
    <text evidence="14">The sequence shown here is derived from an EMBL/GenBank/DDBJ whole genome shotgun (WGS) entry which is preliminary data.</text>
</comment>
<evidence type="ECO:0000256" key="10">
    <source>
        <dbReference type="ARBA" id="ARBA00023136"/>
    </source>
</evidence>
<comment type="similarity">
    <text evidence="2">Belongs to the TMEM175 family.</text>
</comment>
<dbReference type="GO" id="GO:0016020">
    <property type="term" value="C:membrane"/>
    <property type="evidence" value="ECO:0007669"/>
    <property type="project" value="UniProtKB-SubCell"/>
</dbReference>
<sequence>MDKHRLEGFTDAVIAVIATLMVIELRPPEGTKLHELLAVWPTFFAFFVSFALIYIVWRNHHDLFQQVETVTADVFYMNGLWLFLLSLVPFSTDWVGNHPTDTLPEFIYVFVMLVWSFSYMLLARAIKRANPHVKVPTNLRAYDVVTNGNGMISILMFIFMLLTFVLPIAGLIGVLLISTLNVIIAYRDAARRKF</sequence>
<evidence type="ECO:0000256" key="12">
    <source>
        <dbReference type="ARBA" id="ARBA00034430"/>
    </source>
</evidence>
<organism evidence="14 15">
    <name type="scientific">Pseudolactococcus insecticola</name>
    <dbReference type="NCBI Taxonomy" id="2709158"/>
    <lineage>
        <taxon>Bacteria</taxon>
        <taxon>Bacillati</taxon>
        <taxon>Bacillota</taxon>
        <taxon>Bacilli</taxon>
        <taxon>Lactobacillales</taxon>
        <taxon>Streptococcaceae</taxon>
        <taxon>Pseudolactococcus</taxon>
    </lineage>
</organism>
<evidence type="ECO:0000313" key="14">
    <source>
        <dbReference type="EMBL" id="GFH40145.1"/>
    </source>
</evidence>
<dbReference type="PANTHER" id="PTHR31462:SF5">
    <property type="entry name" value="ENDOSOMAL_LYSOSOMAL PROTON CHANNEL TMEM175"/>
    <property type="match status" value="1"/>
</dbReference>
<keyword evidence="9" id="KW-0406">Ion transport</keyword>
<evidence type="ECO:0000256" key="11">
    <source>
        <dbReference type="ARBA" id="ARBA00023303"/>
    </source>
</evidence>
<feature type="transmembrane region" description="Helical" evidence="13">
    <location>
        <begin position="69"/>
        <end position="91"/>
    </location>
</feature>
<keyword evidence="3" id="KW-0813">Transport</keyword>
<evidence type="ECO:0000256" key="6">
    <source>
        <dbReference type="ARBA" id="ARBA00022826"/>
    </source>
</evidence>
<evidence type="ECO:0000256" key="9">
    <source>
        <dbReference type="ARBA" id="ARBA00023065"/>
    </source>
</evidence>
<dbReference type="AlphaFoldDB" id="A0A6A0B606"/>
<keyword evidence="6" id="KW-0631">Potassium channel</keyword>
<dbReference type="PANTHER" id="PTHR31462">
    <property type="entry name" value="ENDOSOMAL/LYSOSOMAL POTASSIUM CHANNEL TMEM175"/>
    <property type="match status" value="1"/>
</dbReference>
<keyword evidence="8 13" id="KW-1133">Transmembrane helix</keyword>
<evidence type="ECO:0000256" key="2">
    <source>
        <dbReference type="ARBA" id="ARBA00006920"/>
    </source>
</evidence>
<evidence type="ECO:0000313" key="15">
    <source>
        <dbReference type="Proteomes" id="UP000475928"/>
    </source>
</evidence>
<dbReference type="EMBL" id="BLLH01000002">
    <property type="protein sequence ID" value="GFH40145.1"/>
    <property type="molecule type" value="Genomic_DNA"/>
</dbReference>
<feature type="transmembrane region" description="Helical" evidence="13">
    <location>
        <begin position="37"/>
        <end position="57"/>
    </location>
</feature>
<keyword evidence="5 13" id="KW-0812">Transmembrane</keyword>
<keyword evidence="11" id="KW-0407">Ion channel</keyword>
<keyword evidence="4" id="KW-0633">Potassium transport</keyword>
<accession>A0A6A0B606</accession>
<evidence type="ECO:0000256" key="1">
    <source>
        <dbReference type="ARBA" id="ARBA00004141"/>
    </source>
</evidence>
<dbReference type="RefSeq" id="WP_172355424.1">
    <property type="nucleotide sequence ID" value="NZ_BLLH01000002.1"/>
</dbReference>